<dbReference type="EMBL" id="SZYD01000002">
    <property type="protein sequence ID" value="KAD7117245.1"/>
    <property type="molecule type" value="Genomic_DNA"/>
</dbReference>
<gene>
    <name evidence="2" type="ORF">E3N88_04513</name>
</gene>
<reference evidence="2 3" key="1">
    <citation type="submission" date="2019-05" db="EMBL/GenBank/DDBJ databases">
        <title>Mikania micrantha, genome provides insights into the molecular mechanism of rapid growth.</title>
        <authorList>
            <person name="Liu B."/>
        </authorList>
    </citation>
    <scope>NUCLEOTIDE SEQUENCE [LARGE SCALE GENOMIC DNA]</scope>
    <source>
        <strain evidence="2">NLD-2019</strain>
        <tissue evidence="2">Leaf</tissue>
    </source>
</reference>
<sequence>MGRGGGALAVDGCHRPGRAGDVESRQPGGGGDRKLQKSSKLLVEQSPYRPLEAPLPFTSLPDSQPKASLPSTNPIVARPKALWTPTSPMSSFESRVGPRSITAEPPLKICRLSQGARPSSSRKRNVYAGKFAHTIGLCSWGTHEESED</sequence>
<keyword evidence="3" id="KW-1185">Reference proteome</keyword>
<dbReference type="Proteomes" id="UP000326396">
    <property type="component" value="Linkage Group LG10"/>
</dbReference>
<accession>A0A5N6PUN9</accession>
<organism evidence="2 3">
    <name type="scientific">Mikania micrantha</name>
    <name type="common">bitter vine</name>
    <dbReference type="NCBI Taxonomy" id="192012"/>
    <lineage>
        <taxon>Eukaryota</taxon>
        <taxon>Viridiplantae</taxon>
        <taxon>Streptophyta</taxon>
        <taxon>Embryophyta</taxon>
        <taxon>Tracheophyta</taxon>
        <taxon>Spermatophyta</taxon>
        <taxon>Magnoliopsida</taxon>
        <taxon>eudicotyledons</taxon>
        <taxon>Gunneridae</taxon>
        <taxon>Pentapetalae</taxon>
        <taxon>asterids</taxon>
        <taxon>campanulids</taxon>
        <taxon>Asterales</taxon>
        <taxon>Asteraceae</taxon>
        <taxon>Asteroideae</taxon>
        <taxon>Heliantheae alliance</taxon>
        <taxon>Eupatorieae</taxon>
        <taxon>Mikania</taxon>
    </lineage>
</organism>
<comment type="caution">
    <text evidence="2">The sequence shown here is derived from an EMBL/GenBank/DDBJ whole genome shotgun (WGS) entry which is preliminary data.</text>
</comment>
<evidence type="ECO:0000256" key="1">
    <source>
        <dbReference type="SAM" id="MobiDB-lite"/>
    </source>
</evidence>
<evidence type="ECO:0000313" key="2">
    <source>
        <dbReference type="EMBL" id="KAD7117245.1"/>
    </source>
</evidence>
<feature type="compositionally biased region" description="Basic and acidic residues" evidence="1">
    <location>
        <begin position="12"/>
        <end position="24"/>
    </location>
</feature>
<feature type="compositionally biased region" description="Polar residues" evidence="1">
    <location>
        <begin position="60"/>
        <end position="74"/>
    </location>
</feature>
<proteinExistence type="predicted"/>
<feature type="region of interest" description="Disordered" evidence="1">
    <location>
        <begin position="1"/>
        <end position="100"/>
    </location>
</feature>
<evidence type="ECO:0000313" key="3">
    <source>
        <dbReference type="Proteomes" id="UP000326396"/>
    </source>
</evidence>
<feature type="compositionally biased region" description="Polar residues" evidence="1">
    <location>
        <begin position="84"/>
        <end position="93"/>
    </location>
</feature>
<protein>
    <submittedName>
        <fullName evidence="2">Uncharacterized protein</fullName>
    </submittedName>
</protein>
<dbReference type="AlphaFoldDB" id="A0A5N6PUN9"/>
<name>A0A5N6PUN9_9ASTR</name>